<sequence length="113" mass="12683">MDISFCKNLKGRQTSSIIVDSSPSLTHLNIAGCFDLEEGPAALTTLAKGLTHLVHLDMSSVSWLIDSMLLLYIDWETQLKHLKVLIIDNCTRVDGLYIQEKLREIRADLSVKI</sequence>
<evidence type="ECO:0000313" key="2">
    <source>
        <dbReference type="Proteomes" id="UP001479436"/>
    </source>
</evidence>
<gene>
    <name evidence="1" type="ORF">K7432_008693</name>
</gene>
<comment type="caution">
    <text evidence="1">The sequence shown here is derived from an EMBL/GenBank/DDBJ whole genome shotgun (WGS) entry which is preliminary data.</text>
</comment>
<accession>A0ABR2VY72</accession>
<reference evidence="1 2" key="1">
    <citation type="submission" date="2023-04" db="EMBL/GenBank/DDBJ databases">
        <title>Genome of Basidiobolus ranarum AG-B5.</title>
        <authorList>
            <person name="Stajich J.E."/>
            <person name="Carter-House D."/>
            <person name="Gryganskyi A."/>
        </authorList>
    </citation>
    <scope>NUCLEOTIDE SEQUENCE [LARGE SCALE GENOMIC DNA]</scope>
    <source>
        <strain evidence="1 2">AG-B5</strain>
    </source>
</reference>
<protein>
    <submittedName>
        <fullName evidence="1">Uncharacterized protein</fullName>
    </submittedName>
</protein>
<dbReference type="InterPro" id="IPR032675">
    <property type="entry name" value="LRR_dom_sf"/>
</dbReference>
<name>A0ABR2VY72_9FUNG</name>
<organism evidence="1 2">
    <name type="scientific">Basidiobolus ranarum</name>
    <dbReference type="NCBI Taxonomy" id="34480"/>
    <lineage>
        <taxon>Eukaryota</taxon>
        <taxon>Fungi</taxon>
        <taxon>Fungi incertae sedis</taxon>
        <taxon>Zoopagomycota</taxon>
        <taxon>Entomophthoromycotina</taxon>
        <taxon>Basidiobolomycetes</taxon>
        <taxon>Basidiobolales</taxon>
        <taxon>Basidiobolaceae</taxon>
        <taxon>Basidiobolus</taxon>
    </lineage>
</organism>
<dbReference type="Gene3D" id="3.80.10.10">
    <property type="entry name" value="Ribonuclease Inhibitor"/>
    <property type="match status" value="1"/>
</dbReference>
<dbReference type="SUPFAM" id="SSF52047">
    <property type="entry name" value="RNI-like"/>
    <property type="match status" value="1"/>
</dbReference>
<evidence type="ECO:0000313" key="1">
    <source>
        <dbReference type="EMBL" id="KAK9709943.1"/>
    </source>
</evidence>
<proteinExistence type="predicted"/>
<keyword evidence="2" id="KW-1185">Reference proteome</keyword>
<dbReference type="Proteomes" id="UP001479436">
    <property type="component" value="Unassembled WGS sequence"/>
</dbReference>
<dbReference type="EMBL" id="JASJQH010007370">
    <property type="protein sequence ID" value="KAK9709943.1"/>
    <property type="molecule type" value="Genomic_DNA"/>
</dbReference>